<dbReference type="STRING" id="1907666.DSM25559_1893"/>
<proteinExistence type="predicted"/>
<dbReference type="AlphaFoldDB" id="A0A1R3TIY8"/>
<dbReference type="RefSeq" id="WP_143239337.1">
    <property type="nucleotide sequence ID" value="NZ_FMUE01000003.1"/>
</dbReference>
<keyword evidence="1" id="KW-0472">Membrane</keyword>
<evidence type="ECO:0000256" key="1">
    <source>
        <dbReference type="SAM" id="Phobius"/>
    </source>
</evidence>
<sequence>MNKIIDAVIGYSTNVAFAVFPFVKRNFFLTYAGTIVIWWWMAMTIGYISDAIIDFLFQGFAAL</sequence>
<accession>A0A1R3TIY8</accession>
<protein>
    <submittedName>
        <fullName evidence="2">Uncharacterized protein</fullName>
    </submittedName>
</protein>
<evidence type="ECO:0000313" key="2">
    <source>
        <dbReference type="EMBL" id="SCX19779.1"/>
    </source>
</evidence>
<dbReference type="EMBL" id="FMUE01000003">
    <property type="protein sequence ID" value="SCX19779.1"/>
    <property type="molecule type" value="Genomic_DNA"/>
</dbReference>
<name>A0A1R3TIY8_9HYPH</name>
<reference evidence="3" key="1">
    <citation type="submission" date="2016-10" db="EMBL/GenBank/DDBJ databases">
        <authorList>
            <person name="Wibberg D."/>
        </authorList>
    </citation>
    <scope>NUCLEOTIDE SEQUENCE [LARGE SCALE GENOMIC DNA]</scope>
</reference>
<keyword evidence="1" id="KW-0812">Transmembrane</keyword>
<feature type="transmembrane region" description="Helical" evidence="1">
    <location>
        <begin position="28"/>
        <end position="48"/>
    </location>
</feature>
<keyword evidence="1" id="KW-1133">Transmembrane helix</keyword>
<dbReference type="Proteomes" id="UP000187891">
    <property type="component" value="Unassembled WGS sequence"/>
</dbReference>
<evidence type="ECO:0000313" key="3">
    <source>
        <dbReference type="Proteomes" id="UP000187891"/>
    </source>
</evidence>
<organism evidence="2 3">
    <name type="scientific">Agrobacterium rosae</name>
    <dbReference type="NCBI Taxonomy" id="1972867"/>
    <lineage>
        <taxon>Bacteria</taxon>
        <taxon>Pseudomonadati</taxon>
        <taxon>Pseudomonadota</taxon>
        <taxon>Alphaproteobacteria</taxon>
        <taxon>Hyphomicrobiales</taxon>
        <taxon>Rhizobiaceae</taxon>
        <taxon>Rhizobium/Agrobacterium group</taxon>
        <taxon>Agrobacterium</taxon>
    </lineage>
</organism>
<gene>
    <name evidence="2" type="ORF">DSM25559_1893</name>
</gene>